<name>J3NV14_GAET3</name>
<dbReference type="Proteomes" id="UP000006039">
    <property type="component" value="Unassembled WGS sequence"/>
</dbReference>
<dbReference type="EnsemblFungi" id="EJT75186">
    <property type="protein sequence ID" value="EJT75186"/>
    <property type="gene ID" value="GGTG_05123"/>
</dbReference>
<reference evidence="4" key="1">
    <citation type="submission" date="2010-07" db="EMBL/GenBank/DDBJ databases">
        <title>The genome sequence of Gaeumannomyces graminis var. tritici strain R3-111a-1.</title>
        <authorList>
            <consortium name="The Broad Institute Genome Sequencing Platform"/>
            <person name="Ma L.-J."/>
            <person name="Dead R."/>
            <person name="Young S."/>
            <person name="Zeng Q."/>
            <person name="Koehrsen M."/>
            <person name="Alvarado L."/>
            <person name="Berlin A."/>
            <person name="Chapman S.B."/>
            <person name="Chen Z."/>
            <person name="Freedman E."/>
            <person name="Gellesch M."/>
            <person name="Goldberg J."/>
            <person name="Griggs A."/>
            <person name="Gujja S."/>
            <person name="Heilman E.R."/>
            <person name="Heiman D."/>
            <person name="Hepburn T."/>
            <person name="Howarth C."/>
            <person name="Jen D."/>
            <person name="Larson L."/>
            <person name="Mehta T."/>
            <person name="Neiman D."/>
            <person name="Pearson M."/>
            <person name="Roberts A."/>
            <person name="Saif S."/>
            <person name="Shea T."/>
            <person name="Shenoy N."/>
            <person name="Sisk P."/>
            <person name="Stolte C."/>
            <person name="Sykes S."/>
            <person name="Walk T."/>
            <person name="White J."/>
            <person name="Yandava C."/>
            <person name="Haas B."/>
            <person name="Nusbaum C."/>
            <person name="Birren B."/>
        </authorList>
    </citation>
    <scope>NUCLEOTIDE SEQUENCE [LARGE SCALE GENOMIC DNA]</scope>
    <source>
        <strain evidence="4">R3-111a-1</strain>
    </source>
</reference>
<gene>
    <name evidence="3" type="primary">20345581</name>
    <name evidence="2" type="ORF">GGTG_05123</name>
</gene>
<evidence type="ECO:0000313" key="3">
    <source>
        <dbReference type="EnsemblFungi" id="EJT75186"/>
    </source>
</evidence>
<reference evidence="3" key="5">
    <citation type="submission" date="2018-04" db="UniProtKB">
        <authorList>
            <consortium name="EnsemblFungi"/>
        </authorList>
    </citation>
    <scope>IDENTIFICATION</scope>
    <source>
        <strain evidence="3">R3-111a-1</strain>
    </source>
</reference>
<evidence type="ECO:0000313" key="2">
    <source>
        <dbReference type="EMBL" id="EJT75186.1"/>
    </source>
</evidence>
<dbReference type="EMBL" id="GL385397">
    <property type="protein sequence ID" value="EJT75186.1"/>
    <property type="molecule type" value="Genomic_DNA"/>
</dbReference>
<protein>
    <submittedName>
        <fullName evidence="2 3">Uncharacterized protein</fullName>
    </submittedName>
</protein>
<keyword evidence="4" id="KW-1185">Reference proteome</keyword>
<feature type="compositionally biased region" description="Basic and acidic residues" evidence="1">
    <location>
        <begin position="310"/>
        <end position="322"/>
    </location>
</feature>
<feature type="region of interest" description="Disordered" evidence="1">
    <location>
        <begin position="279"/>
        <end position="326"/>
    </location>
</feature>
<dbReference type="HOGENOM" id="CLU_780851_0_0_1"/>
<feature type="compositionally biased region" description="Polar residues" evidence="1">
    <location>
        <begin position="125"/>
        <end position="135"/>
    </location>
</feature>
<dbReference type="GeneID" id="20345581"/>
<sequence>MHTNLQTPQDGNAVRLRARQSPLYIGNARTPIFFPTQKDRRAESAGLRHSGTLDACGSIREVAGAGGRAVLDADQSTGSEQWIRAEGSWVVVILRGVCAAGCPVVSCKSGTRTSRPDDMTGRVGLSSSGQHQAAQSLGEDARVPGPGPDATLADRPSCTTGQGVGRGGDLRSRGEKRAQRIHNYVWHCIPPVPKPAQVWCQPRQKDEKELHMHKRLAEQNRTSAPAWPAPSTNPRQSMASGCHPLVCCWVCPRRDPRSSLPASALLLRARPESDFDPAKLPLRRPLAGPPLVPARTLGPSIHPSIRPGPRRPEDGEPPKRMPELTSLPPQHRITFAACICCCKPLHCPTTSILAS</sequence>
<reference evidence="3" key="4">
    <citation type="journal article" date="2015" name="G3 (Bethesda)">
        <title>Genome sequences of three phytopathogenic species of the Magnaporthaceae family of fungi.</title>
        <authorList>
            <person name="Okagaki L.H."/>
            <person name="Nunes C.C."/>
            <person name="Sailsbery J."/>
            <person name="Clay B."/>
            <person name="Brown D."/>
            <person name="John T."/>
            <person name="Oh Y."/>
            <person name="Young N."/>
            <person name="Fitzgerald M."/>
            <person name="Haas B.J."/>
            <person name="Zeng Q."/>
            <person name="Young S."/>
            <person name="Adiconis X."/>
            <person name="Fan L."/>
            <person name="Levin J.Z."/>
            <person name="Mitchell T.K."/>
            <person name="Okubara P.A."/>
            <person name="Farman M.L."/>
            <person name="Kohn L.M."/>
            <person name="Birren B."/>
            <person name="Ma L.-J."/>
            <person name="Dean R.A."/>
        </authorList>
    </citation>
    <scope>NUCLEOTIDE SEQUENCE</scope>
    <source>
        <strain evidence="3">R3-111a-1</strain>
    </source>
</reference>
<proteinExistence type="predicted"/>
<reference evidence="2" key="3">
    <citation type="submission" date="2010-09" db="EMBL/GenBank/DDBJ databases">
        <title>Annotation of Gaeumannomyces graminis var. tritici R3-111a-1.</title>
        <authorList>
            <consortium name="The Broad Institute Genome Sequencing Platform"/>
            <person name="Ma L.-J."/>
            <person name="Dead R."/>
            <person name="Young S.K."/>
            <person name="Zeng Q."/>
            <person name="Gargeya S."/>
            <person name="Fitzgerald M."/>
            <person name="Haas B."/>
            <person name="Abouelleil A."/>
            <person name="Alvarado L."/>
            <person name="Arachchi H.M."/>
            <person name="Berlin A."/>
            <person name="Brown A."/>
            <person name="Chapman S.B."/>
            <person name="Chen Z."/>
            <person name="Dunbar C."/>
            <person name="Freedman E."/>
            <person name="Gearin G."/>
            <person name="Gellesch M."/>
            <person name="Goldberg J."/>
            <person name="Griggs A."/>
            <person name="Gujja S."/>
            <person name="Heiman D."/>
            <person name="Howarth C."/>
            <person name="Larson L."/>
            <person name="Lui A."/>
            <person name="MacDonald P.J.P."/>
            <person name="Mehta T."/>
            <person name="Montmayeur A."/>
            <person name="Murphy C."/>
            <person name="Neiman D."/>
            <person name="Pearson M."/>
            <person name="Priest M."/>
            <person name="Roberts A."/>
            <person name="Saif S."/>
            <person name="Shea T."/>
            <person name="Shenoy N."/>
            <person name="Sisk P."/>
            <person name="Stolte C."/>
            <person name="Sykes S."/>
            <person name="Yandava C."/>
            <person name="Wortman J."/>
            <person name="Nusbaum C."/>
            <person name="Birren B."/>
        </authorList>
    </citation>
    <scope>NUCLEOTIDE SEQUENCE</scope>
    <source>
        <strain evidence="2">R3-111a-1</strain>
    </source>
</reference>
<dbReference type="VEuPathDB" id="FungiDB:GGTG_05123"/>
<reference evidence="2" key="2">
    <citation type="submission" date="2010-07" db="EMBL/GenBank/DDBJ databases">
        <authorList>
            <consortium name="The Broad Institute Genome Sequencing Platform"/>
            <consortium name="Broad Institute Genome Sequencing Center for Infectious Disease"/>
            <person name="Ma L.-J."/>
            <person name="Dead R."/>
            <person name="Young S."/>
            <person name="Zeng Q."/>
            <person name="Koehrsen M."/>
            <person name="Alvarado L."/>
            <person name="Berlin A."/>
            <person name="Chapman S.B."/>
            <person name="Chen Z."/>
            <person name="Freedman E."/>
            <person name="Gellesch M."/>
            <person name="Goldberg J."/>
            <person name="Griggs A."/>
            <person name="Gujja S."/>
            <person name="Heilman E.R."/>
            <person name="Heiman D."/>
            <person name="Hepburn T."/>
            <person name="Howarth C."/>
            <person name="Jen D."/>
            <person name="Larson L."/>
            <person name="Mehta T."/>
            <person name="Neiman D."/>
            <person name="Pearson M."/>
            <person name="Roberts A."/>
            <person name="Saif S."/>
            <person name="Shea T."/>
            <person name="Shenoy N."/>
            <person name="Sisk P."/>
            <person name="Stolte C."/>
            <person name="Sykes S."/>
            <person name="Walk T."/>
            <person name="White J."/>
            <person name="Yandava C."/>
            <person name="Haas B."/>
            <person name="Nusbaum C."/>
            <person name="Birren B."/>
        </authorList>
    </citation>
    <scope>NUCLEOTIDE SEQUENCE</scope>
    <source>
        <strain evidence="2">R3-111a-1</strain>
    </source>
</reference>
<feature type="region of interest" description="Disordered" evidence="1">
    <location>
        <begin position="218"/>
        <end position="238"/>
    </location>
</feature>
<accession>J3NV14</accession>
<organism evidence="2">
    <name type="scientific">Gaeumannomyces tritici (strain R3-111a-1)</name>
    <name type="common">Wheat and barley take-all root rot fungus</name>
    <name type="synonym">Gaeumannomyces graminis var. tritici</name>
    <dbReference type="NCBI Taxonomy" id="644352"/>
    <lineage>
        <taxon>Eukaryota</taxon>
        <taxon>Fungi</taxon>
        <taxon>Dikarya</taxon>
        <taxon>Ascomycota</taxon>
        <taxon>Pezizomycotina</taxon>
        <taxon>Sordariomycetes</taxon>
        <taxon>Sordariomycetidae</taxon>
        <taxon>Magnaporthales</taxon>
        <taxon>Magnaporthaceae</taxon>
        <taxon>Gaeumannomyces</taxon>
    </lineage>
</organism>
<evidence type="ECO:0000256" key="1">
    <source>
        <dbReference type="SAM" id="MobiDB-lite"/>
    </source>
</evidence>
<dbReference type="AlphaFoldDB" id="J3NV14"/>
<dbReference type="RefSeq" id="XP_009221186.1">
    <property type="nucleotide sequence ID" value="XM_009222922.1"/>
</dbReference>
<evidence type="ECO:0000313" key="4">
    <source>
        <dbReference type="Proteomes" id="UP000006039"/>
    </source>
</evidence>
<feature type="region of interest" description="Disordered" evidence="1">
    <location>
        <begin position="108"/>
        <end position="176"/>
    </location>
</feature>